<dbReference type="PANTHER" id="PTHR31681:SF3">
    <property type="entry name" value="OS04G0690100 PROTEIN"/>
    <property type="match status" value="1"/>
</dbReference>
<keyword evidence="1" id="KW-0862">Zinc</keyword>
<feature type="domain" description="C2H2-type" evidence="3">
    <location>
        <begin position="201"/>
        <end position="229"/>
    </location>
</feature>
<dbReference type="EMBL" id="JACMSC010000015">
    <property type="protein sequence ID" value="KAG6487056.1"/>
    <property type="molecule type" value="Genomic_DNA"/>
</dbReference>
<evidence type="ECO:0000256" key="2">
    <source>
        <dbReference type="SAM" id="MobiDB-lite"/>
    </source>
</evidence>
<keyword evidence="5" id="KW-1185">Reference proteome</keyword>
<comment type="caution">
    <text evidence="4">The sequence shown here is derived from an EMBL/GenBank/DDBJ whole genome shotgun (WGS) entry which is preliminary data.</text>
</comment>
<dbReference type="GO" id="GO:0008270">
    <property type="term" value="F:zinc ion binding"/>
    <property type="evidence" value="ECO:0007669"/>
    <property type="project" value="UniProtKB-KW"/>
</dbReference>
<dbReference type="PROSITE" id="PS50157">
    <property type="entry name" value="ZINC_FINGER_C2H2_2"/>
    <property type="match status" value="1"/>
</dbReference>
<dbReference type="InterPro" id="IPR013087">
    <property type="entry name" value="Znf_C2H2_type"/>
</dbReference>
<dbReference type="OrthoDB" id="9514740at2759"/>
<accession>A0A8J5KNQ6</accession>
<dbReference type="PANTHER" id="PTHR31681">
    <property type="entry name" value="C2H2-LIKE ZINC FINGER PROTEIN"/>
    <property type="match status" value="1"/>
</dbReference>
<evidence type="ECO:0000259" key="3">
    <source>
        <dbReference type="PROSITE" id="PS50157"/>
    </source>
</evidence>
<sequence length="423" mass="46725">MIKEVTNSAPASIFAMAEARRRAKESPTPMRKREAHNKEQEEEKKKEEEPHTPSTKGALKSFFTCKHHHHQEHSKRIGCSGSICKLRDMERPEAAAVAPQGEPCKRRGPSNGEGAKNSSRKKQQQPLSELNGVVVSNSFSSHSSASVTAAAAAASSASSSSIGGSFRRMPLRRFSGCYECQMVVDPVSMLSRDSSLRATICSCPDCGEIFVKAESLEIHQAVRHAVSELGPEDTSRNIVEIIFQSSWLKKQTPLCKIDRILKVHNTTRTVTRFEDYRDSIKMKANKLPKRHPRCTADGNELLRFHCTTFMCSVGLDGATNLCTSIPHCNLCSIMKNGFKKDCQGRIQTMATSGRAHDVAGITPEQKSAMLVCRVVAGRVKRKQDEVEEYDSLAGSSGVYSNLDELFVFDPKAILPCFVVVYRS</sequence>
<keyword evidence="1" id="KW-0479">Metal-binding</keyword>
<feature type="compositionally biased region" description="Polar residues" evidence="2">
    <location>
        <begin position="1"/>
        <end position="10"/>
    </location>
</feature>
<protein>
    <recommendedName>
        <fullName evidence="3">C2H2-type domain-containing protein</fullName>
    </recommendedName>
</protein>
<evidence type="ECO:0000313" key="4">
    <source>
        <dbReference type="EMBL" id="KAG6487056.1"/>
    </source>
</evidence>
<dbReference type="AlphaFoldDB" id="A0A8J5KNQ6"/>
<keyword evidence="1" id="KW-0863">Zinc-finger</keyword>
<feature type="compositionally biased region" description="Basic and acidic residues" evidence="2">
    <location>
        <begin position="36"/>
        <end position="51"/>
    </location>
</feature>
<evidence type="ECO:0000256" key="1">
    <source>
        <dbReference type="PROSITE-ProRule" id="PRU00042"/>
    </source>
</evidence>
<proteinExistence type="predicted"/>
<feature type="region of interest" description="Disordered" evidence="2">
    <location>
        <begin position="1"/>
        <end position="58"/>
    </location>
</feature>
<reference evidence="4 5" key="1">
    <citation type="submission" date="2020-08" db="EMBL/GenBank/DDBJ databases">
        <title>Plant Genome Project.</title>
        <authorList>
            <person name="Zhang R.-G."/>
        </authorList>
    </citation>
    <scope>NUCLEOTIDE SEQUENCE [LARGE SCALE GENOMIC DNA]</scope>
    <source>
        <tissue evidence="4">Rhizome</tissue>
    </source>
</reference>
<organism evidence="4 5">
    <name type="scientific">Zingiber officinale</name>
    <name type="common">Ginger</name>
    <name type="synonym">Amomum zingiber</name>
    <dbReference type="NCBI Taxonomy" id="94328"/>
    <lineage>
        <taxon>Eukaryota</taxon>
        <taxon>Viridiplantae</taxon>
        <taxon>Streptophyta</taxon>
        <taxon>Embryophyta</taxon>
        <taxon>Tracheophyta</taxon>
        <taxon>Spermatophyta</taxon>
        <taxon>Magnoliopsida</taxon>
        <taxon>Liliopsida</taxon>
        <taxon>Zingiberales</taxon>
        <taxon>Zingiberaceae</taxon>
        <taxon>Zingiber</taxon>
    </lineage>
</organism>
<name>A0A8J5KNQ6_ZINOF</name>
<gene>
    <name evidence="4" type="ORF">ZIOFF_055638</name>
</gene>
<dbReference type="PROSITE" id="PS00028">
    <property type="entry name" value="ZINC_FINGER_C2H2_1"/>
    <property type="match status" value="1"/>
</dbReference>
<evidence type="ECO:0000313" key="5">
    <source>
        <dbReference type="Proteomes" id="UP000734854"/>
    </source>
</evidence>
<feature type="region of interest" description="Disordered" evidence="2">
    <location>
        <begin position="94"/>
        <end position="128"/>
    </location>
</feature>
<dbReference type="Proteomes" id="UP000734854">
    <property type="component" value="Unassembled WGS sequence"/>
</dbReference>